<sequence length="514" mass="55338">MDTTHLVDQIANLQMLNQFFLSLFLLIPMVLVARTAVAGTRYSPILIIVVFGLTMGYVLVASGVSTPGLPQFSLIDLISRTTIVALTVSFFVGGQELRKILGGIKLEPDEMVTPSKEETILGTGRTQLIFIVRAFFLLVGIEALYRLIVGMGAGDLSRFYPIIAYLGLVGAVILIDHKAQVTNKRRYIKMGLVEIVAILGILIGSYTVAMWIEPLIALPQIFFSMVIAAGLGALMYRWQFGPTIRALLFAGIPVVLAANFMIGGSRIEEAFAITGMNAVLAYGFFGQMFWMFGGIALLMLFGKTDMARNLAPGMAGGLSHSGLTGACTAGDLGKTAAYRAPIMINVPFFGHIFVFSVLAMSAQKGSLMLLPSFIIVLAGVVLTVLSMRTMKNAGGEDAKEVKGLMQFSFGWQLCAVFGGFTLLSLASMSLDFTAMAVSSGISHFGLFAATQGGMFGEEASLMIPFIFSMPFLVHPLVFFMFGKAMEKDGSMPRKPVYIIALIGLLGIIYSMLAI</sequence>
<dbReference type="AlphaFoldDB" id="D6SQE3"/>
<reference evidence="2" key="1">
    <citation type="submission" date="2010-05" db="EMBL/GenBank/DDBJ databases">
        <title>The draft genome of Desulfonatronospira thiodismutans ASO3-1.</title>
        <authorList>
            <consortium name="US DOE Joint Genome Institute (JGI-PGF)"/>
            <person name="Lucas S."/>
            <person name="Copeland A."/>
            <person name="Lapidus A."/>
            <person name="Cheng J.-F."/>
            <person name="Bruce D."/>
            <person name="Goodwin L."/>
            <person name="Pitluck S."/>
            <person name="Chertkov O."/>
            <person name="Brettin T."/>
            <person name="Detter J.C."/>
            <person name="Han C."/>
            <person name="Land M.L."/>
            <person name="Hauser L."/>
            <person name="Kyrpides N."/>
            <person name="Mikhailova N."/>
            <person name="Muyzer G."/>
            <person name="Woyke T."/>
        </authorList>
    </citation>
    <scope>NUCLEOTIDE SEQUENCE [LARGE SCALE GENOMIC DNA]</scope>
    <source>
        <strain evidence="2">ASO3-1</strain>
    </source>
</reference>
<gene>
    <name evidence="2" type="ORF">Dthio_PD2361</name>
</gene>
<feature type="transmembrane region" description="Helical" evidence="1">
    <location>
        <begin position="279"/>
        <end position="301"/>
    </location>
</feature>
<dbReference type="EMBL" id="ACJN02000002">
    <property type="protein sequence ID" value="EFI34969.1"/>
    <property type="molecule type" value="Genomic_DNA"/>
</dbReference>
<protein>
    <submittedName>
        <fullName evidence="2">Uncharacterized protein</fullName>
    </submittedName>
</protein>
<feature type="transmembrane region" description="Helical" evidence="1">
    <location>
        <begin position="342"/>
        <end position="362"/>
    </location>
</feature>
<keyword evidence="1" id="KW-1133">Transmembrane helix</keyword>
<feature type="transmembrane region" description="Helical" evidence="1">
    <location>
        <begin position="77"/>
        <end position="94"/>
    </location>
</feature>
<evidence type="ECO:0000313" key="3">
    <source>
        <dbReference type="Proteomes" id="UP000005496"/>
    </source>
</evidence>
<feature type="transmembrane region" description="Helical" evidence="1">
    <location>
        <begin position="45"/>
        <end position="65"/>
    </location>
</feature>
<proteinExistence type="predicted"/>
<evidence type="ECO:0000313" key="2">
    <source>
        <dbReference type="EMBL" id="EFI34969.1"/>
    </source>
</evidence>
<feature type="transmembrane region" description="Helical" evidence="1">
    <location>
        <begin position="159"/>
        <end position="175"/>
    </location>
</feature>
<evidence type="ECO:0000256" key="1">
    <source>
        <dbReference type="SAM" id="Phobius"/>
    </source>
</evidence>
<feature type="transmembrane region" description="Helical" evidence="1">
    <location>
        <begin position="215"/>
        <end position="234"/>
    </location>
</feature>
<keyword evidence="3" id="KW-1185">Reference proteome</keyword>
<accession>D6SQE3</accession>
<feature type="transmembrane region" description="Helical" evidence="1">
    <location>
        <begin position="494"/>
        <end position="512"/>
    </location>
</feature>
<comment type="caution">
    <text evidence="2">The sequence shown here is derived from an EMBL/GenBank/DDBJ whole genome shotgun (WGS) entry which is preliminary data.</text>
</comment>
<name>D6SQE3_9BACT</name>
<feature type="transmembrane region" description="Helical" evidence="1">
    <location>
        <begin position="407"/>
        <end position="426"/>
    </location>
</feature>
<feature type="transmembrane region" description="Helical" evidence="1">
    <location>
        <begin position="187"/>
        <end position="209"/>
    </location>
</feature>
<feature type="transmembrane region" description="Helical" evidence="1">
    <location>
        <begin position="128"/>
        <end position="147"/>
    </location>
</feature>
<dbReference type="Proteomes" id="UP000005496">
    <property type="component" value="Unassembled WGS sequence"/>
</dbReference>
<keyword evidence="1" id="KW-0472">Membrane</keyword>
<dbReference type="eggNOG" id="ENOG502Z8BU">
    <property type="taxonomic scope" value="Bacteria"/>
</dbReference>
<keyword evidence="1" id="KW-0812">Transmembrane</keyword>
<dbReference type="RefSeq" id="WP_008870283.1">
    <property type="nucleotide sequence ID" value="NZ_ACJN02000002.1"/>
</dbReference>
<feature type="transmembrane region" description="Helical" evidence="1">
    <location>
        <begin position="461"/>
        <end position="482"/>
    </location>
</feature>
<feature type="transmembrane region" description="Helical" evidence="1">
    <location>
        <begin position="246"/>
        <end position="267"/>
    </location>
</feature>
<dbReference type="OrthoDB" id="8874697at2"/>
<feature type="transmembrane region" description="Helical" evidence="1">
    <location>
        <begin position="15"/>
        <end position="33"/>
    </location>
</feature>
<feature type="transmembrane region" description="Helical" evidence="1">
    <location>
        <begin position="368"/>
        <end position="387"/>
    </location>
</feature>
<organism evidence="2 3">
    <name type="scientific">Desulfonatronospira thiodismutans ASO3-1</name>
    <dbReference type="NCBI Taxonomy" id="555779"/>
    <lineage>
        <taxon>Bacteria</taxon>
        <taxon>Pseudomonadati</taxon>
        <taxon>Thermodesulfobacteriota</taxon>
        <taxon>Desulfovibrionia</taxon>
        <taxon>Desulfovibrionales</taxon>
        <taxon>Desulfonatronovibrionaceae</taxon>
        <taxon>Desulfonatronospira</taxon>
    </lineage>
</organism>